<feature type="compositionally biased region" description="Gly residues" evidence="1">
    <location>
        <begin position="206"/>
        <end position="217"/>
    </location>
</feature>
<organism evidence="3 4">
    <name type="scientific">Butyrivibrio fibrisolvens DSM 3071</name>
    <dbReference type="NCBI Taxonomy" id="1121131"/>
    <lineage>
        <taxon>Bacteria</taxon>
        <taxon>Bacillati</taxon>
        <taxon>Bacillota</taxon>
        <taxon>Clostridia</taxon>
        <taxon>Lachnospirales</taxon>
        <taxon>Lachnospiraceae</taxon>
        <taxon>Butyrivibrio</taxon>
    </lineage>
</organism>
<proteinExistence type="predicted"/>
<reference evidence="4" key="1">
    <citation type="submission" date="2016-11" db="EMBL/GenBank/DDBJ databases">
        <authorList>
            <person name="Varghese N."/>
            <person name="Submissions S."/>
        </authorList>
    </citation>
    <scope>NUCLEOTIDE SEQUENCE [LARGE SCALE GENOMIC DNA]</scope>
    <source>
        <strain evidence="4">DSM 3071</strain>
    </source>
</reference>
<dbReference type="GeneID" id="89511592"/>
<gene>
    <name evidence="3" type="ORF">SAMN02745229_00809</name>
</gene>
<keyword evidence="4" id="KW-1185">Reference proteome</keyword>
<evidence type="ECO:0000256" key="2">
    <source>
        <dbReference type="SAM" id="SignalP"/>
    </source>
</evidence>
<feature type="signal peptide" evidence="2">
    <location>
        <begin position="1"/>
        <end position="26"/>
    </location>
</feature>
<dbReference type="EMBL" id="FQXK01000006">
    <property type="protein sequence ID" value="SHH68541.1"/>
    <property type="molecule type" value="Genomic_DNA"/>
</dbReference>
<keyword evidence="2" id="KW-0732">Signal</keyword>
<dbReference type="RefSeq" id="WP_073385716.1">
    <property type="nucleotide sequence ID" value="NZ_FQXK01000006.1"/>
</dbReference>
<evidence type="ECO:0000313" key="3">
    <source>
        <dbReference type="EMBL" id="SHH68541.1"/>
    </source>
</evidence>
<evidence type="ECO:0000256" key="1">
    <source>
        <dbReference type="SAM" id="MobiDB-lite"/>
    </source>
</evidence>
<feature type="region of interest" description="Disordered" evidence="1">
    <location>
        <begin position="196"/>
        <end position="225"/>
    </location>
</feature>
<protein>
    <submittedName>
        <fullName evidence="3">Uncharacterized protein</fullName>
    </submittedName>
</protein>
<dbReference type="STRING" id="1121131.SAMN02745229_00809"/>
<sequence length="483" mass="53297">MSKLFLRSGKKYIAFLLLIVMALSCASCKAAGVSTAELTFNDNVMIINCGENYTININSIDEKGRYTIKHKKDGKDIMLSFCTDAEFEPLETEMMTWTKNSSITDTTFVLDESGNGRLKFSGSNGQKEYFREVRYLKGTDFYVILDTFTLEDMAGFDEISIVTKEVAVEGDHSQRINDLGNFMLNYAGTMANTKEGQEALNSSQGSGSGSSTGGNGDGTDSYSNNFDESLLSEEAVKKVADEFGYTDISENSGDGYETTIYAKPGSISEIRFTLLSDMTLTDEYYKSELTSTGYDKVPNPVVMRVPDDEGYARYYAAMHDEDAVLVIFTDDADECSKISAKFGLVYNADSDAYDEITYGEEPGIPEEGVTDLSMEKYRAVASYFGIIDDVSEDYDGGNIVGGDFMDGTTISHAWVEPRYVQATFEEMLKAYGIQGPNPCVFDMNSRFVMIAYDTSGNIVMVSTKNGNRLAQICAYFGINVTKE</sequence>
<dbReference type="PROSITE" id="PS51257">
    <property type="entry name" value="PROKAR_LIPOPROTEIN"/>
    <property type="match status" value="1"/>
</dbReference>
<evidence type="ECO:0000313" key="4">
    <source>
        <dbReference type="Proteomes" id="UP000184278"/>
    </source>
</evidence>
<feature type="chain" id="PRO_5038742117" evidence="2">
    <location>
        <begin position="27"/>
        <end position="483"/>
    </location>
</feature>
<accession>A0A1M5UZX8</accession>
<dbReference type="AlphaFoldDB" id="A0A1M5UZX8"/>
<dbReference type="Proteomes" id="UP000184278">
    <property type="component" value="Unassembled WGS sequence"/>
</dbReference>
<dbReference type="OrthoDB" id="9925562at2"/>
<name>A0A1M5UZX8_BUTFI</name>